<dbReference type="GO" id="GO:0031966">
    <property type="term" value="C:mitochondrial membrane"/>
    <property type="evidence" value="ECO:0007669"/>
    <property type="project" value="UniProtKB-SubCell"/>
</dbReference>
<keyword evidence="12 14" id="KW-0594">Phospholipid biosynthesis</keyword>
<proteinExistence type="inferred from homology"/>
<evidence type="ECO:0000256" key="8">
    <source>
        <dbReference type="ARBA" id="ARBA00022824"/>
    </source>
</evidence>
<dbReference type="GO" id="GO:0005789">
    <property type="term" value="C:endoplasmic reticulum membrane"/>
    <property type="evidence" value="ECO:0007669"/>
    <property type="project" value="UniProtKB-SubCell"/>
</dbReference>
<keyword evidence="8 14" id="KW-0256">Endoplasmic reticulum</keyword>
<accession>A0A875S1B2</accession>
<dbReference type="InterPro" id="IPR024960">
    <property type="entry name" value="PEMT/MFAP"/>
</dbReference>
<keyword evidence="10 14" id="KW-0443">Lipid metabolism</keyword>
<dbReference type="Proteomes" id="UP000662931">
    <property type="component" value="Chromosome 2"/>
</dbReference>
<keyword evidence="9 14" id="KW-1133">Transmembrane helix</keyword>
<keyword evidence="14" id="KW-0496">Mitochondrion</keyword>
<dbReference type="OrthoDB" id="8300106at2759"/>
<evidence type="ECO:0000256" key="10">
    <source>
        <dbReference type="ARBA" id="ARBA00023098"/>
    </source>
</evidence>
<dbReference type="PROSITE" id="PS51599">
    <property type="entry name" value="SAM_PEMT_PEM2"/>
    <property type="match status" value="1"/>
</dbReference>
<dbReference type="EC" id="2.1.1.71" evidence="14"/>
<evidence type="ECO:0000256" key="11">
    <source>
        <dbReference type="ARBA" id="ARBA00023136"/>
    </source>
</evidence>
<dbReference type="EMBL" id="CP064813">
    <property type="protein sequence ID" value="QPG75166.1"/>
    <property type="molecule type" value="Genomic_DNA"/>
</dbReference>
<name>A0A875S1B2_EENNA</name>
<feature type="topological domain" description="Lumenal" evidence="14">
    <location>
        <begin position="1"/>
        <end position="22"/>
    </location>
</feature>
<feature type="topological domain" description="Cytoplasmic" evidence="14">
    <location>
        <begin position="190"/>
        <end position="209"/>
    </location>
</feature>
<feature type="intramembrane region" description="Helical" evidence="14">
    <location>
        <begin position="23"/>
        <end position="43"/>
    </location>
</feature>
<evidence type="ECO:0000256" key="5">
    <source>
        <dbReference type="ARBA" id="ARBA00022679"/>
    </source>
</evidence>
<dbReference type="HAMAP" id="MF_03216">
    <property type="entry name" value="PLMT"/>
    <property type="match status" value="1"/>
</dbReference>
<comment type="function">
    <text evidence="14">Catalyzes the second two steps of the methylation pathway of phosphatidylcholine biosynthesis, the SAM-dependent methylation of phosphatidylmonomethylethanolamine (PMME) to phosphatidyldimethylethanolamine (PDME) and of PDME to phosphatidylcholine (PC).</text>
</comment>
<dbReference type="Pfam" id="PF04191">
    <property type="entry name" value="PEMT"/>
    <property type="match status" value="1"/>
</dbReference>
<comment type="pathway">
    <text evidence="2">Lipid metabolism.</text>
</comment>
<evidence type="ECO:0000256" key="9">
    <source>
        <dbReference type="ARBA" id="ARBA00022989"/>
    </source>
</evidence>
<keyword evidence="5 14" id="KW-0808">Transferase</keyword>
<evidence type="ECO:0000256" key="15">
    <source>
        <dbReference type="SAM" id="Phobius"/>
    </source>
</evidence>
<organism evidence="16 17">
    <name type="scientific">Eeniella nana</name>
    <name type="common">Yeast</name>
    <name type="synonym">Brettanomyces nanus</name>
    <dbReference type="NCBI Taxonomy" id="13502"/>
    <lineage>
        <taxon>Eukaryota</taxon>
        <taxon>Fungi</taxon>
        <taxon>Dikarya</taxon>
        <taxon>Ascomycota</taxon>
        <taxon>Saccharomycotina</taxon>
        <taxon>Pichiomycetes</taxon>
        <taxon>Pichiales</taxon>
        <taxon>Pichiaceae</taxon>
        <taxon>Brettanomyces</taxon>
    </lineage>
</organism>
<comment type="catalytic activity">
    <reaction evidence="14">
        <text>a 1,2-diacyl-sn-glycero-3-phospho-N,N-dimethylethanolamine + S-adenosyl-L-methionine = a 1,2-diacyl-sn-glycero-3-phosphocholine + S-adenosyl-L-homocysteine + H(+)</text>
        <dbReference type="Rhea" id="RHEA:32739"/>
        <dbReference type="ChEBI" id="CHEBI:15378"/>
        <dbReference type="ChEBI" id="CHEBI:57643"/>
        <dbReference type="ChEBI" id="CHEBI:57856"/>
        <dbReference type="ChEBI" id="CHEBI:59789"/>
        <dbReference type="ChEBI" id="CHEBI:64572"/>
    </reaction>
</comment>
<dbReference type="GO" id="GO:0000773">
    <property type="term" value="F:phosphatidyl-N-methylethanolamine N-methyltransferase activity"/>
    <property type="evidence" value="ECO:0007669"/>
    <property type="project" value="UniProtKB-UniRule"/>
</dbReference>
<protein>
    <recommendedName>
        <fullName evidence="14">Phosphatidyl-N-methylethanolamine N-methyltransferase</fullName>
        <ecNumber evidence="14">2.1.1.71</ecNumber>
    </recommendedName>
    <alternativeName>
        <fullName evidence="14">Phospholipid methyltransferase</fullName>
        <shortName evidence="14">PLMT</shortName>
    </alternativeName>
</protein>
<comment type="pathway">
    <text evidence="1 14">Phospholipid metabolism; phosphatidylcholine biosynthesis.</text>
</comment>
<evidence type="ECO:0000256" key="4">
    <source>
        <dbReference type="ARBA" id="ARBA00022603"/>
    </source>
</evidence>
<dbReference type="KEGG" id="bnn:FOA43_002513"/>
<keyword evidence="4 14" id="KW-0489">Methyltransferase</keyword>
<keyword evidence="7 14" id="KW-0812">Transmembrane</keyword>
<keyword evidence="17" id="KW-1185">Reference proteome</keyword>
<feature type="topological domain" description="Lumenal" evidence="14">
    <location>
        <begin position="126"/>
        <end position="168"/>
    </location>
</feature>
<feature type="binding site" evidence="14">
    <location>
        <begin position="191"/>
        <end position="192"/>
    </location>
    <ligand>
        <name>S-adenosyl-L-methionine</name>
        <dbReference type="ChEBI" id="CHEBI:59789"/>
    </ligand>
</feature>
<evidence type="ECO:0000256" key="13">
    <source>
        <dbReference type="ARBA" id="ARBA00023264"/>
    </source>
</evidence>
<dbReference type="UniPathway" id="UPA00753"/>
<dbReference type="InterPro" id="IPR007318">
    <property type="entry name" value="Phopholipid_MeTrfase"/>
</dbReference>
<keyword evidence="13 14" id="KW-1208">Phospholipid metabolism</keyword>
<evidence type="ECO:0000256" key="14">
    <source>
        <dbReference type="HAMAP-Rule" id="MF_03216"/>
    </source>
</evidence>
<dbReference type="PIRSF" id="PIRSF005444">
    <property type="entry name" value="PEMT"/>
    <property type="match status" value="1"/>
</dbReference>
<comment type="similarity">
    <text evidence="14">Belongs to the class VI-like SAM-binding methyltransferase superfamily. PEMT/PEM2 methyltransferase family.</text>
</comment>
<dbReference type="AlphaFoldDB" id="A0A875S1B2"/>
<evidence type="ECO:0000256" key="1">
    <source>
        <dbReference type="ARBA" id="ARBA00004969"/>
    </source>
</evidence>
<evidence type="ECO:0000313" key="17">
    <source>
        <dbReference type="Proteomes" id="UP000662931"/>
    </source>
</evidence>
<feature type="transmembrane region" description="Helical" evidence="15">
    <location>
        <begin position="62"/>
        <end position="78"/>
    </location>
</feature>
<keyword evidence="11 14" id="KW-0472">Membrane</keyword>
<sequence>MEAVQKLSDLITGFLGHIDFNNKAFQKAIFFIIFNPLYWNFGARLEHKTKFLSKLAFGSKKSAVYIFSATVFSLGIMRDNIYRDAILEQATSPFLDTPFFKGLGIACFGFGSVLVASSMYKLGIVGTYLGDHFGFLKNERITDFPFNLVDNPMYDGSSLSFLGAALFFAKPAGLWASGLVYAMYRIVELIEEPFTAKIYAERSSEKKAA</sequence>
<dbReference type="GO" id="GO:0032259">
    <property type="term" value="P:methylation"/>
    <property type="evidence" value="ECO:0007669"/>
    <property type="project" value="UniProtKB-KW"/>
</dbReference>
<keyword evidence="3 14" id="KW-0444">Lipid biosynthesis</keyword>
<gene>
    <name evidence="16" type="ORF">FOA43_002513</name>
</gene>
<dbReference type="Gene3D" id="1.20.120.1630">
    <property type="match status" value="1"/>
</dbReference>
<evidence type="ECO:0000256" key="3">
    <source>
        <dbReference type="ARBA" id="ARBA00022516"/>
    </source>
</evidence>
<keyword evidence="6 14" id="KW-0949">S-adenosyl-L-methionine</keyword>
<reference evidence="16" key="1">
    <citation type="submission" date="2020-10" db="EMBL/GenBank/DDBJ databases">
        <authorList>
            <person name="Roach M.J.R."/>
        </authorList>
    </citation>
    <scope>NUCLEOTIDE SEQUENCE</scope>
    <source>
        <strain evidence="16">CBS 1945</strain>
    </source>
</reference>
<evidence type="ECO:0000256" key="2">
    <source>
        <dbReference type="ARBA" id="ARBA00005189"/>
    </source>
</evidence>
<dbReference type="GeneID" id="62195914"/>
<comment type="catalytic activity">
    <reaction evidence="14">
        <text>a 1,2-diacyl-sn-glycero-3-phospho-N-methylethanolamine + S-adenosyl-L-methionine = a 1,2-diacyl-sn-glycero-3-phospho-N,N-dimethylethanolamine + S-adenosyl-L-homocysteine + H(+)</text>
        <dbReference type="Rhea" id="RHEA:32735"/>
        <dbReference type="ChEBI" id="CHEBI:15378"/>
        <dbReference type="ChEBI" id="CHEBI:57856"/>
        <dbReference type="ChEBI" id="CHEBI:59789"/>
        <dbReference type="ChEBI" id="CHEBI:64572"/>
        <dbReference type="ChEBI" id="CHEBI:64573"/>
        <dbReference type="EC" id="2.1.1.71"/>
    </reaction>
</comment>
<dbReference type="PANTHER" id="PTHR15458">
    <property type="entry name" value="PHOSPHATIDYLETHANOLAMINE N-METHYLTRANSFERASE"/>
    <property type="match status" value="1"/>
</dbReference>
<feature type="transmembrane region" description="Helical" evidence="15">
    <location>
        <begin position="24"/>
        <end position="41"/>
    </location>
</feature>
<dbReference type="RefSeq" id="XP_038778731.1">
    <property type="nucleotide sequence ID" value="XM_038922803.1"/>
</dbReference>
<dbReference type="GO" id="GO:0006656">
    <property type="term" value="P:phosphatidylcholine biosynthetic process"/>
    <property type="evidence" value="ECO:0007669"/>
    <property type="project" value="UniProtKB-UniRule"/>
</dbReference>
<feature type="topological domain" description="Cytoplasmic" evidence="14">
    <location>
        <begin position="78"/>
        <end position="104"/>
    </location>
</feature>
<feature type="topological domain" description="Lumenal" evidence="14">
    <location>
        <begin position="44"/>
        <end position="55"/>
    </location>
</feature>
<feature type="transmembrane region" description="Helical" evidence="15">
    <location>
        <begin position="98"/>
        <end position="116"/>
    </location>
</feature>
<evidence type="ECO:0000256" key="6">
    <source>
        <dbReference type="ARBA" id="ARBA00022691"/>
    </source>
</evidence>
<comment type="subcellular location">
    <subcellularLocation>
        <location evidence="14">Endoplasmic reticulum membrane</location>
        <topology evidence="14">Multi-pass membrane protein</topology>
    </subcellularLocation>
    <subcellularLocation>
        <location evidence="14">Mitochondrion membrane</location>
        <topology evidence="14">Multi-pass membrane protein</topology>
    </subcellularLocation>
</comment>
<evidence type="ECO:0000256" key="12">
    <source>
        <dbReference type="ARBA" id="ARBA00023209"/>
    </source>
</evidence>
<feature type="binding site" evidence="14">
    <location>
        <begin position="109"/>
        <end position="111"/>
    </location>
    <ligand>
        <name>S-adenosyl-L-methionine</name>
        <dbReference type="ChEBI" id="CHEBI:59789"/>
    </ligand>
</feature>
<dbReference type="PANTHER" id="PTHR15458:SF5">
    <property type="entry name" value="PHOSPHATIDYLETHANOLAMINE N-METHYLTRANSFERASE"/>
    <property type="match status" value="1"/>
</dbReference>
<evidence type="ECO:0000256" key="7">
    <source>
        <dbReference type="ARBA" id="ARBA00022692"/>
    </source>
</evidence>
<evidence type="ECO:0000313" key="16">
    <source>
        <dbReference type="EMBL" id="QPG75166.1"/>
    </source>
</evidence>